<dbReference type="Pfam" id="PF13565">
    <property type="entry name" value="HTH_32"/>
    <property type="match status" value="1"/>
</dbReference>
<dbReference type="SUPFAM" id="SSF46689">
    <property type="entry name" value="Homeodomain-like"/>
    <property type="match status" value="1"/>
</dbReference>
<reference evidence="3" key="2">
    <citation type="journal article" date="2022" name="Microbiol. Resour. Announc.">
        <title>Metagenome Sequencing to Explore Phylogenomics of Terrestrial Cyanobacteria.</title>
        <authorList>
            <person name="Ward R.D."/>
            <person name="Stajich J.E."/>
            <person name="Johansen J.R."/>
            <person name="Huntemann M."/>
            <person name="Clum A."/>
            <person name="Foster B."/>
            <person name="Foster B."/>
            <person name="Roux S."/>
            <person name="Palaniappan K."/>
            <person name="Varghese N."/>
            <person name="Mukherjee S."/>
            <person name="Reddy T.B.K."/>
            <person name="Daum C."/>
            <person name="Copeland A."/>
            <person name="Chen I.A."/>
            <person name="Ivanova N.N."/>
            <person name="Kyrpides N.C."/>
            <person name="Shapiro N."/>
            <person name="Eloe-Fadrosh E.A."/>
            <person name="Pietrasiak N."/>
        </authorList>
    </citation>
    <scope>NUCLEOTIDE SEQUENCE</scope>
    <source>
        <strain evidence="3">JT2-VF2</strain>
    </source>
</reference>
<dbReference type="GO" id="GO:0015074">
    <property type="term" value="P:DNA integration"/>
    <property type="evidence" value="ECO:0007669"/>
    <property type="project" value="InterPro"/>
</dbReference>
<feature type="compositionally biased region" description="Basic and acidic residues" evidence="1">
    <location>
        <begin position="565"/>
        <end position="578"/>
    </location>
</feature>
<organism evidence="3 4">
    <name type="scientific">Mojavia pulchra JT2-VF2</name>
    <dbReference type="NCBI Taxonomy" id="287848"/>
    <lineage>
        <taxon>Bacteria</taxon>
        <taxon>Bacillati</taxon>
        <taxon>Cyanobacteriota</taxon>
        <taxon>Cyanophyceae</taxon>
        <taxon>Nostocales</taxon>
        <taxon>Nostocaceae</taxon>
    </lineage>
</organism>
<dbReference type="EMBL" id="JAHHHN010000002">
    <property type="protein sequence ID" value="MBW4560553.1"/>
    <property type="molecule type" value="Genomic_DNA"/>
</dbReference>
<evidence type="ECO:0000313" key="4">
    <source>
        <dbReference type="Proteomes" id="UP000715781"/>
    </source>
</evidence>
<dbReference type="Gene3D" id="3.30.420.10">
    <property type="entry name" value="Ribonuclease H-like superfamily/Ribonuclease H"/>
    <property type="match status" value="1"/>
</dbReference>
<dbReference type="Gene3D" id="2.30.30.130">
    <property type="entry name" value="Transposase, Mu, C-terminal"/>
    <property type="match status" value="1"/>
</dbReference>
<dbReference type="AlphaFoldDB" id="A0A951UET8"/>
<dbReference type="InterPro" id="IPR036397">
    <property type="entry name" value="RNaseH_sf"/>
</dbReference>
<dbReference type="InterPro" id="IPR009004">
    <property type="entry name" value="Transposase_Mu_C"/>
</dbReference>
<protein>
    <submittedName>
        <fullName evidence="3">Mu transposase C-terminal domain-containing protein</fullName>
    </submittedName>
</protein>
<dbReference type="InterPro" id="IPR015378">
    <property type="entry name" value="Transposase-like_Mu_C"/>
</dbReference>
<dbReference type="SUPFAM" id="SSF50610">
    <property type="entry name" value="mu transposase, C-terminal domain"/>
    <property type="match status" value="1"/>
</dbReference>
<proteinExistence type="predicted"/>
<gene>
    <name evidence="3" type="ORF">KME32_05240</name>
</gene>
<name>A0A951UET8_9NOST</name>
<sequence>MGETLNSDEGNTSLAFDSSDELDEILEDEDAEPTNTIITQLSDEAKLRMEVLQSLIEPCDRKTYGIKLKQAAEKLGKTVRTVQRLVKKYQEQGLSAITEPERSDKGNYRIDEEWQEFIVKTYKEGNKSGRKMTPAQVAIRVQVRAEQLGLERYPSHMTVYRVLNPIIERKEQKQKVRNIGWRGSRVSHQTRDGQTLEPRYSNHTWQCDHTKLDVMLVDQYGETLARPWLTKITDSYSRCIMGIHLGFDAPSSLVVALAMRHAVLPKKYPSEYKLHCEWGTFGIPENLFTDGGKDFRSEHLKQIGFQLGFECHLRDRPSEGGIEERSFGTINTDFLSGFYGYLGSNIQQRPENAEEEACITLRDLQLLIVRYVVDNYNQRLDARSGQTRFQRWEAGLPALPSLIDERQLDICLMKKTRRSIYKGGYVSFENITYRGEYLAAYAGEGVILRFDPRDISTVFVYRQDSGKEVLLSQAHAIDLETEQISLEEAKAASRKIRDTGKQVSNKSILAEVRDRDVFIKQKKKSQREHKKEEQAQVHSVYKPPQIHEPVEQTQETPQLQKRRPRVYDYEQLRRDYDD</sequence>
<dbReference type="InterPro" id="IPR009057">
    <property type="entry name" value="Homeodomain-like_sf"/>
</dbReference>
<feature type="domain" description="Integrase catalytic" evidence="2">
    <location>
        <begin position="194"/>
        <end position="396"/>
    </location>
</feature>
<evidence type="ECO:0000313" key="3">
    <source>
        <dbReference type="EMBL" id="MBW4560553.1"/>
    </source>
</evidence>
<dbReference type="PANTHER" id="PTHR35004">
    <property type="entry name" value="TRANSPOSASE RV3428C-RELATED"/>
    <property type="match status" value="1"/>
</dbReference>
<dbReference type="SUPFAM" id="SSF53098">
    <property type="entry name" value="Ribonuclease H-like"/>
    <property type="match status" value="1"/>
</dbReference>
<feature type="region of interest" description="Disordered" evidence="1">
    <location>
        <begin position="521"/>
        <end position="578"/>
    </location>
</feature>
<reference evidence="3" key="1">
    <citation type="submission" date="2021-05" db="EMBL/GenBank/DDBJ databases">
        <authorList>
            <person name="Pietrasiak N."/>
            <person name="Ward R."/>
            <person name="Stajich J.E."/>
            <person name="Kurbessoian T."/>
        </authorList>
    </citation>
    <scope>NUCLEOTIDE SEQUENCE</scope>
    <source>
        <strain evidence="3">JT2-VF2</strain>
    </source>
</reference>
<dbReference type="PROSITE" id="PS50994">
    <property type="entry name" value="INTEGRASE"/>
    <property type="match status" value="1"/>
</dbReference>
<evidence type="ECO:0000256" key="1">
    <source>
        <dbReference type="SAM" id="MobiDB-lite"/>
    </source>
</evidence>
<dbReference type="Proteomes" id="UP000715781">
    <property type="component" value="Unassembled WGS sequence"/>
</dbReference>
<dbReference type="InterPro" id="IPR012337">
    <property type="entry name" value="RNaseH-like_sf"/>
</dbReference>
<dbReference type="GO" id="GO:0003676">
    <property type="term" value="F:nucleic acid binding"/>
    <property type="evidence" value="ECO:0007669"/>
    <property type="project" value="InterPro"/>
</dbReference>
<dbReference type="PANTHER" id="PTHR35004:SF6">
    <property type="entry name" value="TRANSPOSASE"/>
    <property type="match status" value="1"/>
</dbReference>
<dbReference type="InterPro" id="IPR001584">
    <property type="entry name" value="Integrase_cat-core"/>
</dbReference>
<evidence type="ECO:0000259" key="2">
    <source>
        <dbReference type="PROSITE" id="PS50994"/>
    </source>
</evidence>
<dbReference type="Pfam" id="PF09299">
    <property type="entry name" value="Mu-transpos_C"/>
    <property type="match status" value="1"/>
</dbReference>
<comment type="caution">
    <text evidence="3">The sequence shown here is derived from an EMBL/GenBank/DDBJ whole genome shotgun (WGS) entry which is preliminary data.</text>
</comment>
<accession>A0A951UET8</accession>